<dbReference type="Pfam" id="PF08534">
    <property type="entry name" value="Redoxin"/>
    <property type="match status" value="1"/>
</dbReference>
<dbReference type="AlphaFoldDB" id="A0A1I0SPJ9"/>
<dbReference type="OrthoDB" id="756377at2"/>
<evidence type="ECO:0000313" key="7">
    <source>
        <dbReference type="Proteomes" id="UP000198836"/>
    </source>
</evidence>
<dbReference type="PROSITE" id="PS51352">
    <property type="entry name" value="THIOREDOXIN_2"/>
    <property type="match status" value="1"/>
</dbReference>
<feature type="domain" description="Thioredoxin" evidence="5">
    <location>
        <begin position="216"/>
        <end position="358"/>
    </location>
</feature>
<evidence type="ECO:0000256" key="1">
    <source>
        <dbReference type="ARBA" id="ARBA00004196"/>
    </source>
</evidence>
<dbReference type="InterPro" id="IPR050553">
    <property type="entry name" value="Thioredoxin_ResA/DsbE_sf"/>
</dbReference>
<dbReference type="PANTHER" id="PTHR42852">
    <property type="entry name" value="THIOL:DISULFIDE INTERCHANGE PROTEIN DSBE"/>
    <property type="match status" value="1"/>
</dbReference>
<name>A0A1I0SPJ9_9SPHI</name>
<protein>
    <submittedName>
        <fullName evidence="6">Thiol-disulfide isomerase or thioredoxin</fullName>
    </submittedName>
</protein>
<dbReference type="GO" id="GO:0017004">
    <property type="term" value="P:cytochrome complex assembly"/>
    <property type="evidence" value="ECO:0007669"/>
    <property type="project" value="UniProtKB-KW"/>
</dbReference>
<dbReference type="GO" id="GO:0030313">
    <property type="term" value="C:cell envelope"/>
    <property type="evidence" value="ECO:0007669"/>
    <property type="project" value="UniProtKB-SubCell"/>
</dbReference>
<dbReference type="GO" id="GO:0016853">
    <property type="term" value="F:isomerase activity"/>
    <property type="evidence" value="ECO:0007669"/>
    <property type="project" value="UniProtKB-KW"/>
</dbReference>
<dbReference type="STRING" id="332999.SAMN04488511_102323"/>
<proteinExistence type="predicted"/>
<dbReference type="GO" id="GO:0016491">
    <property type="term" value="F:oxidoreductase activity"/>
    <property type="evidence" value="ECO:0007669"/>
    <property type="project" value="InterPro"/>
</dbReference>
<keyword evidence="2" id="KW-0201">Cytochrome c-type biogenesis</keyword>
<dbReference type="RefSeq" id="WP_159435192.1">
    <property type="nucleotide sequence ID" value="NZ_FOJM01000002.1"/>
</dbReference>
<evidence type="ECO:0000313" key="6">
    <source>
        <dbReference type="EMBL" id="SFA41444.1"/>
    </source>
</evidence>
<evidence type="ECO:0000259" key="5">
    <source>
        <dbReference type="PROSITE" id="PS51352"/>
    </source>
</evidence>
<dbReference type="SUPFAM" id="SSF52833">
    <property type="entry name" value="Thioredoxin-like"/>
    <property type="match status" value="1"/>
</dbReference>
<dbReference type="Gene3D" id="3.40.30.10">
    <property type="entry name" value="Glutaredoxin"/>
    <property type="match status" value="1"/>
</dbReference>
<sequence>MLIAEISHAQYSYTLHVRSRKLEGKKIKLYLLDNKAQQAWKIDSSTIENGMARFKGTMSQPVHFAELGFKIQGKSASIKFPLDSGEHYLRLETGTGLNGQPGISGLETNSMRIWRQADQLWHSLYDKYPLTSNGRAIPKAIFLGDLKNQLQLVSNHPKDYFSVLHLYQTSAREVSLHHATSVLEAWAKLDTGLSGSPLGLSVYERQKKYIRGYLDAQVGKKITDFTVSDIDGNTFDTRSLRGQNYLIVLSATWCLPCQKQLPRLKALYDKYKTSGLKVVYLNNDDNIANWKAHVNKNGLTWINVSERVKFQESRIPRSLGIYAVPTCILVNAEGKITYNSDQGDTGLDKLDAAIKKTI</sequence>
<gene>
    <name evidence="6" type="ORF">SAMN04488511_102323</name>
</gene>
<keyword evidence="7" id="KW-1185">Reference proteome</keyword>
<comment type="subcellular location">
    <subcellularLocation>
        <location evidence="1">Cell envelope</location>
    </subcellularLocation>
</comment>
<dbReference type="PROSITE" id="PS00194">
    <property type="entry name" value="THIOREDOXIN_1"/>
    <property type="match status" value="1"/>
</dbReference>
<dbReference type="EMBL" id="FOJM01000002">
    <property type="protein sequence ID" value="SFA41444.1"/>
    <property type="molecule type" value="Genomic_DNA"/>
</dbReference>
<dbReference type="InterPro" id="IPR013740">
    <property type="entry name" value="Redoxin"/>
</dbReference>
<dbReference type="Proteomes" id="UP000198836">
    <property type="component" value="Unassembled WGS sequence"/>
</dbReference>
<accession>A0A1I0SPJ9</accession>
<dbReference type="PANTHER" id="PTHR42852:SF6">
    <property type="entry name" value="THIOL:DISULFIDE INTERCHANGE PROTEIN DSBE"/>
    <property type="match status" value="1"/>
</dbReference>
<reference evidence="7" key="1">
    <citation type="submission" date="2016-10" db="EMBL/GenBank/DDBJ databases">
        <authorList>
            <person name="Varghese N."/>
            <person name="Submissions S."/>
        </authorList>
    </citation>
    <scope>NUCLEOTIDE SEQUENCE [LARGE SCALE GENOMIC DNA]</scope>
    <source>
        <strain evidence="7">DSM 18130</strain>
    </source>
</reference>
<keyword evidence="3" id="KW-1015">Disulfide bond</keyword>
<dbReference type="InterPro" id="IPR017937">
    <property type="entry name" value="Thioredoxin_CS"/>
</dbReference>
<evidence type="ECO:0000256" key="3">
    <source>
        <dbReference type="ARBA" id="ARBA00023157"/>
    </source>
</evidence>
<evidence type="ECO:0000256" key="4">
    <source>
        <dbReference type="ARBA" id="ARBA00023284"/>
    </source>
</evidence>
<dbReference type="InterPro" id="IPR036249">
    <property type="entry name" value="Thioredoxin-like_sf"/>
</dbReference>
<evidence type="ECO:0000256" key="2">
    <source>
        <dbReference type="ARBA" id="ARBA00022748"/>
    </source>
</evidence>
<dbReference type="InterPro" id="IPR013766">
    <property type="entry name" value="Thioredoxin_domain"/>
</dbReference>
<organism evidence="6 7">
    <name type="scientific">Pedobacter suwonensis</name>
    <dbReference type="NCBI Taxonomy" id="332999"/>
    <lineage>
        <taxon>Bacteria</taxon>
        <taxon>Pseudomonadati</taxon>
        <taxon>Bacteroidota</taxon>
        <taxon>Sphingobacteriia</taxon>
        <taxon>Sphingobacteriales</taxon>
        <taxon>Sphingobacteriaceae</taxon>
        <taxon>Pedobacter</taxon>
    </lineage>
</organism>
<dbReference type="CDD" id="cd02966">
    <property type="entry name" value="TlpA_like_family"/>
    <property type="match status" value="1"/>
</dbReference>
<keyword evidence="6" id="KW-0413">Isomerase</keyword>
<keyword evidence="4" id="KW-0676">Redox-active center</keyword>